<reference evidence="6 7" key="1">
    <citation type="submission" date="2019-07" db="EMBL/GenBank/DDBJ databases">
        <title>Whole genome shotgun sequence of Acinetobacter johnsonii NBRC 102197.</title>
        <authorList>
            <person name="Hosoyama A."/>
            <person name="Uohara A."/>
            <person name="Ohji S."/>
            <person name="Ichikawa N."/>
        </authorList>
    </citation>
    <scope>NUCLEOTIDE SEQUENCE [LARGE SCALE GENOMIC DNA]</scope>
    <source>
        <strain evidence="6 7">NBRC 102197</strain>
    </source>
</reference>
<comment type="pathway">
    <text evidence="1">Lipid metabolism; fatty acid biosynthesis.</text>
</comment>
<organism evidence="6 7">
    <name type="scientific">Acinetobacter johnsonii</name>
    <dbReference type="NCBI Taxonomy" id="40214"/>
    <lineage>
        <taxon>Bacteria</taxon>
        <taxon>Pseudomonadati</taxon>
        <taxon>Pseudomonadota</taxon>
        <taxon>Gammaproteobacteria</taxon>
        <taxon>Moraxellales</taxon>
        <taxon>Moraxellaceae</taxon>
        <taxon>Acinetobacter</taxon>
    </lineage>
</organism>
<protein>
    <submittedName>
        <fullName evidence="6">Beta-ketoacyl-ACP synthase II</fullName>
    </submittedName>
</protein>
<dbReference type="Gene3D" id="3.40.47.10">
    <property type="match status" value="2"/>
</dbReference>
<dbReference type="RefSeq" id="WP_114836472.1">
    <property type="nucleotide sequence ID" value="NZ_BJUJ01000011.1"/>
</dbReference>
<feature type="domain" description="Ketosynthase family 3 (KS3)" evidence="5">
    <location>
        <begin position="1"/>
        <end position="405"/>
    </location>
</feature>
<dbReference type="FunFam" id="3.40.47.10:FF:000018">
    <property type="entry name" value="3-oxoacyl-[acyl-carrier-protein] synthase 2"/>
    <property type="match status" value="1"/>
</dbReference>
<evidence type="ECO:0000256" key="1">
    <source>
        <dbReference type="ARBA" id="ARBA00005194"/>
    </source>
</evidence>
<keyword evidence="3 4" id="KW-0808">Transferase</keyword>
<dbReference type="GO" id="GO:0006633">
    <property type="term" value="P:fatty acid biosynthetic process"/>
    <property type="evidence" value="ECO:0007669"/>
    <property type="project" value="InterPro"/>
</dbReference>
<dbReference type="SMART" id="SM00825">
    <property type="entry name" value="PKS_KS"/>
    <property type="match status" value="1"/>
</dbReference>
<dbReference type="EMBL" id="BJUJ01000011">
    <property type="protein sequence ID" value="GEK43463.1"/>
    <property type="molecule type" value="Genomic_DNA"/>
</dbReference>
<name>A0AAV3WAK5_ACIJO</name>
<evidence type="ECO:0000259" key="5">
    <source>
        <dbReference type="PROSITE" id="PS52004"/>
    </source>
</evidence>
<proteinExistence type="inferred from homology"/>
<evidence type="ECO:0000313" key="6">
    <source>
        <dbReference type="EMBL" id="GEK43463.1"/>
    </source>
</evidence>
<dbReference type="InterPro" id="IPR000794">
    <property type="entry name" value="Beta-ketoacyl_synthase"/>
</dbReference>
<dbReference type="Pfam" id="PF02801">
    <property type="entry name" value="Ketoacyl-synt_C"/>
    <property type="match status" value="1"/>
</dbReference>
<dbReference type="PANTHER" id="PTHR11712">
    <property type="entry name" value="POLYKETIDE SYNTHASE-RELATED"/>
    <property type="match status" value="1"/>
</dbReference>
<dbReference type="Proteomes" id="UP000321274">
    <property type="component" value="Unassembled WGS sequence"/>
</dbReference>
<dbReference type="Pfam" id="PF00109">
    <property type="entry name" value="ketoacyl-synt"/>
    <property type="match status" value="1"/>
</dbReference>
<dbReference type="AlphaFoldDB" id="A0AAV3WAK5"/>
<evidence type="ECO:0000256" key="2">
    <source>
        <dbReference type="ARBA" id="ARBA00008467"/>
    </source>
</evidence>
<dbReference type="InterPro" id="IPR014031">
    <property type="entry name" value="Ketoacyl_synth_C"/>
</dbReference>
<dbReference type="NCBIfam" id="NF006587">
    <property type="entry name" value="PRK09116.1"/>
    <property type="match status" value="1"/>
</dbReference>
<evidence type="ECO:0000256" key="3">
    <source>
        <dbReference type="ARBA" id="ARBA00022679"/>
    </source>
</evidence>
<gene>
    <name evidence="6" type="primary">fabF</name>
    <name evidence="6" type="ORF">AJO04nite_07210</name>
</gene>
<dbReference type="InterPro" id="IPR020841">
    <property type="entry name" value="PKS_Beta-ketoAc_synthase_dom"/>
</dbReference>
<dbReference type="InterPro" id="IPR016039">
    <property type="entry name" value="Thiolase-like"/>
</dbReference>
<evidence type="ECO:0000256" key="4">
    <source>
        <dbReference type="RuleBase" id="RU003694"/>
    </source>
</evidence>
<dbReference type="PROSITE" id="PS52004">
    <property type="entry name" value="KS3_2"/>
    <property type="match status" value="1"/>
</dbReference>
<dbReference type="GO" id="GO:0004315">
    <property type="term" value="F:3-oxoacyl-[acyl-carrier-protein] synthase activity"/>
    <property type="evidence" value="ECO:0007669"/>
    <property type="project" value="InterPro"/>
</dbReference>
<dbReference type="SUPFAM" id="SSF53901">
    <property type="entry name" value="Thiolase-like"/>
    <property type="match status" value="2"/>
</dbReference>
<comment type="similarity">
    <text evidence="2 4">Belongs to the thiolase-like superfamily. Beta-ketoacyl-ACP synthases family.</text>
</comment>
<dbReference type="CDD" id="cd00834">
    <property type="entry name" value="KAS_I_II"/>
    <property type="match status" value="1"/>
</dbReference>
<comment type="caution">
    <text evidence="6">The sequence shown here is derived from an EMBL/GenBank/DDBJ whole genome shotgun (WGS) entry which is preliminary data.</text>
</comment>
<dbReference type="GO" id="GO:0005829">
    <property type="term" value="C:cytosol"/>
    <property type="evidence" value="ECO:0007669"/>
    <property type="project" value="TreeGrafter"/>
</dbReference>
<evidence type="ECO:0000313" key="7">
    <source>
        <dbReference type="Proteomes" id="UP000321274"/>
    </source>
</evidence>
<accession>A0AAV3WAK5</accession>
<sequence>MKRVVVTGMSGITSLGETAEQIFEQFAQGKSGIRYMPDWEIYPDLRSKLAGPVELFTVPKHFNRKVTRGMGRVALMSAVCAEKALEDAGLLHADILKSGDAGVAFGSSAGSVDAVREFGSMLIEHNMSQLNATTYIRMMSHTSAVNMTVYFGLKGLTLPTSSACTSGSMAIGQAYEAIKYGKQTVMIAGGAEELSAAGSAVFDVLLATSVQNDRPETTPRPFDADRDGLVVGEGAGCLILEEYEHAQARGATIYAEIVGYGSNTDGQHVTRPDSEMMGRCMQLALKDAQLTAADIDYVNAHGTSTDQGDIAESQATARILGKKPISSLKSYFGHTLGACGAIEAWLSIEMMRRNQLVPTLNLDQIDSACGDLDYIVSDMRSAETQMVMSNNFAFGGINTSLIFKRI</sequence>
<dbReference type="PANTHER" id="PTHR11712:SF325">
    <property type="entry name" value="3-OXOACYL-(ACYL-CARRIER-PROTEIN) SYNTHASE II FABF"/>
    <property type="match status" value="1"/>
</dbReference>
<dbReference type="InterPro" id="IPR014030">
    <property type="entry name" value="Ketoacyl_synth_N"/>
</dbReference>
<dbReference type="InterPro" id="IPR018201">
    <property type="entry name" value="Ketoacyl_synth_AS"/>
</dbReference>
<dbReference type="PROSITE" id="PS00606">
    <property type="entry name" value="KS3_1"/>
    <property type="match status" value="1"/>
</dbReference>